<keyword evidence="1" id="KW-0805">Transcription regulation</keyword>
<evidence type="ECO:0000313" key="6">
    <source>
        <dbReference type="EMBL" id="EID56183.1"/>
    </source>
</evidence>
<dbReference type="GO" id="GO:0003677">
    <property type="term" value="F:DNA binding"/>
    <property type="evidence" value="ECO:0007669"/>
    <property type="project" value="UniProtKB-UniRule"/>
</dbReference>
<dbReference type="Pfam" id="PF16925">
    <property type="entry name" value="TetR_C_13"/>
    <property type="match status" value="1"/>
</dbReference>
<dbReference type="InterPro" id="IPR001647">
    <property type="entry name" value="HTH_TetR"/>
</dbReference>
<accession>I0V7T0</accession>
<protein>
    <submittedName>
        <fullName evidence="6">Transcriptional regulator</fullName>
    </submittedName>
</protein>
<dbReference type="Proteomes" id="UP000004691">
    <property type="component" value="Unassembled WGS sequence"/>
</dbReference>
<dbReference type="OrthoDB" id="9805134at2"/>
<dbReference type="Pfam" id="PF00440">
    <property type="entry name" value="TetR_N"/>
    <property type="match status" value="1"/>
</dbReference>
<keyword evidence="3" id="KW-0804">Transcription</keyword>
<evidence type="ECO:0000259" key="5">
    <source>
        <dbReference type="PROSITE" id="PS50977"/>
    </source>
</evidence>
<keyword evidence="7" id="KW-1185">Reference proteome</keyword>
<dbReference type="Gene3D" id="1.10.357.10">
    <property type="entry name" value="Tetracycline Repressor, domain 2"/>
    <property type="match status" value="1"/>
</dbReference>
<feature type="DNA-binding region" description="H-T-H motif" evidence="4">
    <location>
        <begin position="29"/>
        <end position="48"/>
    </location>
</feature>
<dbReference type="AlphaFoldDB" id="I0V7T0"/>
<feature type="domain" description="HTH tetR-type" evidence="5">
    <location>
        <begin position="6"/>
        <end position="66"/>
    </location>
</feature>
<evidence type="ECO:0000256" key="1">
    <source>
        <dbReference type="ARBA" id="ARBA00023015"/>
    </source>
</evidence>
<sequence length="191" mass="20974">MPRPREFDEDTAVAGALRAFRATGYEATSTQELCEATGLGRSSVYNAFGSKHELFRRALHRYFDDVLRHFRALVAEQRPARETFRAVFTSVLDDEAGPDAPGCFAVNTASELGGRDPAITKALHRHGEEMISLYTEIVERGQRDGELKSDATPEAVAQFVFATVGGLRVLARNGFDRTALENVAERALAAL</sequence>
<dbReference type="PANTHER" id="PTHR47506">
    <property type="entry name" value="TRANSCRIPTIONAL REGULATORY PROTEIN"/>
    <property type="match status" value="1"/>
</dbReference>
<evidence type="ECO:0000313" key="7">
    <source>
        <dbReference type="Proteomes" id="UP000004691"/>
    </source>
</evidence>
<dbReference type="InterPro" id="IPR011075">
    <property type="entry name" value="TetR_C"/>
</dbReference>
<gene>
    <name evidence="6" type="ORF">SacxiDRAFT_3992</name>
</gene>
<dbReference type="eggNOG" id="COG1309">
    <property type="taxonomic scope" value="Bacteria"/>
</dbReference>
<dbReference type="SUPFAM" id="SSF48498">
    <property type="entry name" value="Tetracyclin repressor-like, C-terminal domain"/>
    <property type="match status" value="1"/>
</dbReference>
<organism evidence="6 7">
    <name type="scientific">Saccharomonospora xinjiangensis XJ-54</name>
    <dbReference type="NCBI Taxonomy" id="882086"/>
    <lineage>
        <taxon>Bacteria</taxon>
        <taxon>Bacillati</taxon>
        <taxon>Actinomycetota</taxon>
        <taxon>Actinomycetes</taxon>
        <taxon>Pseudonocardiales</taxon>
        <taxon>Pseudonocardiaceae</taxon>
        <taxon>Saccharomonospora</taxon>
    </lineage>
</organism>
<dbReference type="SUPFAM" id="SSF46689">
    <property type="entry name" value="Homeodomain-like"/>
    <property type="match status" value="1"/>
</dbReference>
<proteinExistence type="predicted"/>
<evidence type="ECO:0000256" key="3">
    <source>
        <dbReference type="ARBA" id="ARBA00023163"/>
    </source>
</evidence>
<reference evidence="6 7" key="1">
    <citation type="submission" date="2012-01" db="EMBL/GenBank/DDBJ databases">
        <title>Improved High-Quality Draft sequence of Saccharomonospora xinjiangensis XJ-54.</title>
        <authorList>
            <consortium name="US DOE Joint Genome Institute"/>
            <person name="Lucas S."/>
            <person name="Han J."/>
            <person name="Lapidus A."/>
            <person name="Cheng J.-F."/>
            <person name="Goodwin L."/>
            <person name="Pitluck S."/>
            <person name="Peters L."/>
            <person name="Mikhailova N."/>
            <person name="Teshima H."/>
            <person name="Detter J.C."/>
            <person name="Han C."/>
            <person name="Tapia R."/>
            <person name="Land M."/>
            <person name="Hauser L."/>
            <person name="Kyrpides N."/>
            <person name="Ivanova N."/>
            <person name="Pagani I."/>
            <person name="Brambilla E.-M."/>
            <person name="Klenk H.-P."/>
            <person name="Woyke T."/>
        </authorList>
    </citation>
    <scope>NUCLEOTIDE SEQUENCE [LARGE SCALE GENOMIC DNA]</scope>
    <source>
        <strain evidence="6 7">XJ-54</strain>
    </source>
</reference>
<dbReference type="STRING" id="882086.SacxiDRAFT_3992"/>
<keyword evidence="2 4" id="KW-0238">DNA-binding</keyword>
<dbReference type="RefSeq" id="WP_006240417.1">
    <property type="nucleotide sequence ID" value="NZ_JH636049.1"/>
</dbReference>
<dbReference type="InterPro" id="IPR009057">
    <property type="entry name" value="Homeodomain-like_sf"/>
</dbReference>
<dbReference type="PROSITE" id="PS50977">
    <property type="entry name" value="HTH_TETR_2"/>
    <property type="match status" value="1"/>
</dbReference>
<dbReference type="Gene3D" id="1.10.10.60">
    <property type="entry name" value="Homeodomain-like"/>
    <property type="match status" value="1"/>
</dbReference>
<dbReference type="PANTHER" id="PTHR47506:SF1">
    <property type="entry name" value="HTH-TYPE TRANSCRIPTIONAL REGULATOR YJDC"/>
    <property type="match status" value="1"/>
</dbReference>
<name>I0V7T0_9PSEU</name>
<evidence type="ECO:0000256" key="4">
    <source>
        <dbReference type="PROSITE-ProRule" id="PRU00335"/>
    </source>
</evidence>
<dbReference type="HOGENOM" id="CLU_069356_28_0_11"/>
<evidence type="ECO:0000256" key="2">
    <source>
        <dbReference type="ARBA" id="ARBA00023125"/>
    </source>
</evidence>
<dbReference type="InterPro" id="IPR036271">
    <property type="entry name" value="Tet_transcr_reg_TetR-rel_C_sf"/>
</dbReference>
<dbReference type="EMBL" id="JH636049">
    <property type="protein sequence ID" value="EID56183.1"/>
    <property type="molecule type" value="Genomic_DNA"/>
</dbReference>